<dbReference type="PANTHER" id="PTHR22930:SF85">
    <property type="entry name" value="GH03217P-RELATED"/>
    <property type="match status" value="1"/>
</dbReference>
<protein>
    <recommendedName>
        <fullName evidence="8">DDE Tnp4 domain-containing protein</fullName>
    </recommendedName>
</protein>
<proteinExistence type="inferred from homology"/>
<evidence type="ECO:0000259" key="8">
    <source>
        <dbReference type="Pfam" id="PF13359"/>
    </source>
</evidence>
<comment type="similarity">
    <text evidence="3">Belongs to the HARBI1 family.</text>
</comment>
<comment type="subcellular location">
    <subcellularLocation>
        <location evidence="2">Nucleus</location>
    </subcellularLocation>
</comment>
<dbReference type="InterPro" id="IPR027806">
    <property type="entry name" value="HARBI1_dom"/>
</dbReference>
<dbReference type="PANTHER" id="PTHR22930">
    <property type="match status" value="1"/>
</dbReference>
<dbReference type="Pfam" id="PF13359">
    <property type="entry name" value="DDE_Tnp_4"/>
    <property type="match status" value="1"/>
</dbReference>
<sequence length="254" mass="29921">MNNDALITIVNDFLNSSDDSDSESDADIDELLLLNMNRIIRGKRPRLQHYIDVIASYDDQEFKSNFRLHRDTCDYILDLIRADLEKWPQYFGKYPISANRQLYIALWMLANPDSYRRKRSFTGLLGDAAYTIQRHVIVPYKDNGHLTASEIHFNKKLSSVRMLIERAIALLKGRWRCLLDKLPMTRTDLIPRYIIACCVLHNICLLKRDEIKIPILIQDPRNDMLEELHPLDVNNEDRNGGRLKRRNLTHRFRE</sequence>
<dbReference type="InterPro" id="IPR045249">
    <property type="entry name" value="HARBI1-like"/>
</dbReference>
<dbReference type="STRING" id="456900.A0A151IJG2"/>
<name>A0A151IJG2_9HYME</name>
<dbReference type="AlphaFoldDB" id="A0A151IJG2"/>
<evidence type="ECO:0000256" key="7">
    <source>
        <dbReference type="ARBA" id="ARBA00023242"/>
    </source>
</evidence>
<reference evidence="9 10" key="1">
    <citation type="submission" date="2016-03" db="EMBL/GenBank/DDBJ databases">
        <title>Cyphomyrmex costatus WGS genome.</title>
        <authorList>
            <person name="Nygaard S."/>
            <person name="Hu H."/>
            <person name="Boomsma J."/>
            <person name="Zhang G."/>
        </authorList>
    </citation>
    <scope>NUCLEOTIDE SEQUENCE [LARGE SCALE GENOMIC DNA]</scope>
    <source>
        <strain evidence="9">MS0001</strain>
        <tissue evidence="9">Whole body</tissue>
    </source>
</reference>
<evidence type="ECO:0000256" key="6">
    <source>
        <dbReference type="ARBA" id="ARBA00022801"/>
    </source>
</evidence>
<evidence type="ECO:0000256" key="5">
    <source>
        <dbReference type="ARBA" id="ARBA00022723"/>
    </source>
</evidence>
<dbReference type="GO" id="GO:0004518">
    <property type="term" value="F:nuclease activity"/>
    <property type="evidence" value="ECO:0007669"/>
    <property type="project" value="UniProtKB-KW"/>
</dbReference>
<dbReference type="GO" id="GO:0016787">
    <property type="term" value="F:hydrolase activity"/>
    <property type="evidence" value="ECO:0007669"/>
    <property type="project" value="UniProtKB-KW"/>
</dbReference>
<keyword evidence="10" id="KW-1185">Reference proteome</keyword>
<dbReference type="GO" id="GO:0046872">
    <property type="term" value="F:metal ion binding"/>
    <property type="evidence" value="ECO:0007669"/>
    <property type="project" value="UniProtKB-KW"/>
</dbReference>
<dbReference type="EMBL" id="KQ977340">
    <property type="protein sequence ID" value="KYN03435.1"/>
    <property type="molecule type" value="Genomic_DNA"/>
</dbReference>
<dbReference type="GO" id="GO:0005634">
    <property type="term" value="C:nucleus"/>
    <property type="evidence" value="ECO:0007669"/>
    <property type="project" value="UniProtKB-SubCell"/>
</dbReference>
<evidence type="ECO:0000313" key="10">
    <source>
        <dbReference type="Proteomes" id="UP000078542"/>
    </source>
</evidence>
<comment type="cofactor">
    <cofactor evidence="1">
        <name>a divalent metal cation</name>
        <dbReference type="ChEBI" id="CHEBI:60240"/>
    </cofactor>
</comment>
<evidence type="ECO:0000256" key="3">
    <source>
        <dbReference type="ARBA" id="ARBA00006958"/>
    </source>
</evidence>
<evidence type="ECO:0000256" key="1">
    <source>
        <dbReference type="ARBA" id="ARBA00001968"/>
    </source>
</evidence>
<keyword evidence="6" id="KW-0378">Hydrolase</keyword>
<keyword evidence="5" id="KW-0479">Metal-binding</keyword>
<evidence type="ECO:0000313" key="9">
    <source>
        <dbReference type="EMBL" id="KYN03435.1"/>
    </source>
</evidence>
<organism evidence="9 10">
    <name type="scientific">Cyphomyrmex costatus</name>
    <dbReference type="NCBI Taxonomy" id="456900"/>
    <lineage>
        <taxon>Eukaryota</taxon>
        <taxon>Metazoa</taxon>
        <taxon>Ecdysozoa</taxon>
        <taxon>Arthropoda</taxon>
        <taxon>Hexapoda</taxon>
        <taxon>Insecta</taxon>
        <taxon>Pterygota</taxon>
        <taxon>Neoptera</taxon>
        <taxon>Endopterygota</taxon>
        <taxon>Hymenoptera</taxon>
        <taxon>Apocrita</taxon>
        <taxon>Aculeata</taxon>
        <taxon>Formicoidea</taxon>
        <taxon>Formicidae</taxon>
        <taxon>Myrmicinae</taxon>
        <taxon>Cyphomyrmex</taxon>
    </lineage>
</organism>
<keyword evidence="4" id="KW-0540">Nuclease</keyword>
<dbReference type="Proteomes" id="UP000078542">
    <property type="component" value="Unassembled WGS sequence"/>
</dbReference>
<feature type="domain" description="DDE Tnp4" evidence="8">
    <location>
        <begin position="124"/>
        <end position="202"/>
    </location>
</feature>
<gene>
    <name evidence="9" type="ORF">ALC62_05719</name>
</gene>
<accession>A0A151IJG2</accession>
<evidence type="ECO:0000256" key="4">
    <source>
        <dbReference type="ARBA" id="ARBA00022722"/>
    </source>
</evidence>
<keyword evidence="7" id="KW-0539">Nucleus</keyword>
<evidence type="ECO:0000256" key="2">
    <source>
        <dbReference type="ARBA" id="ARBA00004123"/>
    </source>
</evidence>